<evidence type="ECO:0000313" key="1">
    <source>
        <dbReference type="EMBL" id="EFX76367.1"/>
    </source>
</evidence>
<sequence>MDEERTSLQLLFRWIGRKRGLKTSHLLCLWFDECRSLQPFNRMTGEIARASRLDLILNAVPNRYEVN</sequence>
<dbReference type="InParanoid" id="E9GVY2"/>
<dbReference type="Proteomes" id="UP000000305">
    <property type="component" value="Unassembled WGS sequence"/>
</dbReference>
<dbReference type="HOGENOM" id="CLU_2815044_0_0_1"/>
<dbReference type="EMBL" id="GL732569">
    <property type="protein sequence ID" value="EFX76367.1"/>
    <property type="molecule type" value="Genomic_DNA"/>
</dbReference>
<keyword evidence="2" id="KW-1185">Reference proteome</keyword>
<proteinExistence type="predicted"/>
<organism evidence="1 2">
    <name type="scientific">Daphnia pulex</name>
    <name type="common">Water flea</name>
    <dbReference type="NCBI Taxonomy" id="6669"/>
    <lineage>
        <taxon>Eukaryota</taxon>
        <taxon>Metazoa</taxon>
        <taxon>Ecdysozoa</taxon>
        <taxon>Arthropoda</taxon>
        <taxon>Crustacea</taxon>
        <taxon>Branchiopoda</taxon>
        <taxon>Diplostraca</taxon>
        <taxon>Cladocera</taxon>
        <taxon>Anomopoda</taxon>
        <taxon>Daphniidae</taxon>
        <taxon>Daphnia</taxon>
    </lineage>
</organism>
<gene>
    <name evidence="1" type="ORF">DAPPUDRAFT_249137</name>
</gene>
<reference evidence="1 2" key="1">
    <citation type="journal article" date="2011" name="Science">
        <title>The ecoresponsive genome of Daphnia pulex.</title>
        <authorList>
            <person name="Colbourne J.K."/>
            <person name="Pfrender M.E."/>
            <person name="Gilbert D."/>
            <person name="Thomas W.K."/>
            <person name="Tucker A."/>
            <person name="Oakley T.H."/>
            <person name="Tokishita S."/>
            <person name="Aerts A."/>
            <person name="Arnold G.J."/>
            <person name="Basu M.K."/>
            <person name="Bauer D.J."/>
            <person name="Caceres C.E."/>
            <person name="Carmel L."/>
            <person name="Casola C."/>
            <person name="Choi J.H."/>
            <person name="Detter J.C."/>
            <person name="Dong Q."/>
            <person name="Dusheyko S."/>
            <person name="Eads B.D."/>
            <person name="Frohlich T."/>
            <person name="Geiler-Samerotte K.A."/>
            <person name="Gerlach D."/>
            <person name="Hatcher P."/>
            <person name="Jogdeo S."/>
            <person name="Krijgsveld J."/>
            <person name="Kriventseva E.V."/>
            <person name="Kultz D."/>
            <person name="Laforsch C."/>
            <person name="Lindquist E."/>
            <person name="Lopez J."/>
            <person name="Manak J.R."/>
            <person name="Muller J."/>
            <person name="Pangilinan J."/>
            <person name="Patwardhan R.P."/>
            <person name="Pitluck S."/>
            <person name="Pritham E.J."/>
            <person name="Rechtsteiner A."/>
            <person name="Rho M."/>
            <person name="Rogozin I.B."/>
            <person name="Sakarya O."/>
            <person name="Salamov A."/>
            <person name="Schaack S."/>
            <person name="Shapiro H."/>
            <person name="Shiga Y."/>
            <person name="Skalitzky C."/>
            <person name="Smith Z."/>
            <person name="Souvorov A."/>
            <person name="Sung W."/>
            <person name="Tang Z."/>
            <person name="Tsuchiya D."/>
            <person name="Tu H."/>
            <person name="Vos H."/>
            <person name="Wang M."/>
            <person name="Wolf Y.I."/>
            <person name="Yamagata H."/>
            <person name="Yamada T."/>
            <person name="Ye Y."/>
            <person name="Shaw J.R."/>
            <person name="Andrews J."/>
            <person name="Crease T.J."/>
            <person name="Tang H."/>
            <person name="Lucas S.M."/>
            <person name="Robertson H.M."/>
            <person name="Bork P."/>
            <person name="Koonin E.V."/>
            <person name="Zdobnov E.M."/>
            <person name="Grigoriev I.V."/>
            <person name="Lynch M."/>
            <person name="Boore J.L."/>
        </authorList>
    </citation>
    <scope>NUCLEOTIDE SEQUENCE [LARGE SCALE GENOMIC DNA]</scope>
</reference>
<protein>
    <submittedName>
        <fullName evidence="1">Uncharacterized protein</fullName>
    </submittedName>
</protein>
<name>E9GVY2_DAPPU</name>
<dbReference type="KEGG" id="dpx:DAPPUDRAFT_249137"/>
<evidence type="ECO:0000313" key="2">
    <source>
        <dbReference type="Proteomes" id="UP000000305"/>
    </source>
</evidence>
<dbReference type="AlphaFoldDB" id="E9GVY2"/>
<accession>E9GVY2</accession>